<sequence length="784" mass="90506">MRGATLQKQNTLMHKQLKSFETSLQQASNYYNADELYNLITPIIPHGVHIISFDGLKRIVGQSRLSKGGRKISSQPSLYFRAFLDDFLQYLDHLYQLKYNFDEKIYSALFEYYYEVVFEDVKTTRQNRQPFAKRNLLKVFDLPKYAKFRKSFSKEFVSEVAADCESLSGIMITLQMLVRKWGQLCDDGDIDINLFGPESEIDLGLYPNCDAFEAIFRYVPDILYKSKQAHQLAYDWWCLAEKIRKKLTGQWKPKKASKKKLEVPSRREDGGGASTASSRSWTSEGTTPATRQTSRTSVYHDHCTPAKKNNEWVHPTPNPSKLRRKDTFTYTPRARKKQSYIPRWVAKTNKETRVRKKGLHQTTQTQKKVKDACTSPMVPMADITTNEDDGPIRELSNSLQKENHEYSYSESEFDDDDEDDDNSLIEDDSKTGYDQHSTLLQKHEERRTEEADDRIEHLTFDIDEKVKQLEKETRKLEKSSHQETKTQKLSMQVERAIRDIESLQDGLQEIEIEKDKLKTNQQPTDKDSKKGDNLKENLEVLDNKLRNMAGLAKVNSYRQKLLASDMDLALELRGTFTRYNYEVKGKIELLEKLIQEERREQVRLEGEIRGMISNSKANSEEQLSLQSVTSSSRSEREQVKTPTVNEKETHPKSPLSDFGSDDEDDDDDWFDDLDKEEDIGKDGQREKGINDEDDQEEEPSLSSPGKSRAPHIFKQNSALSPLQEESSNHNSPASHNSLENSKKRVDSPSPKMYDSKREQVPKMNVDPVIKLPKISESGHMIQQA</sequence>
<feature type="region of interest" description="Disordered" evidence="2">
    <location>
        <begin position="514"/>
        <end position="535"/>
    </location>
</feature>
<name>A0A2G8LQD2_STIJA</name>
<feature type="compositionally biased region" description="Basic and acidic residues" evidence="2">
    <location>
        <begin position="633"/>
        <end position="651"/>
    </location>
</feature>
<feature type="compositionally biased region" description="Acidic residues" evidence="2">
    <location>
        <begin position="659"/>
        <end position="677"/>
    </location>
</feature>
<feature type="compositionally biased region" description="Low complexity" evidence="2">
    <location>
        <begin position="620"/>
        <end position="632"/>
    </location>
</feature>
<feature type="region of interest" description="Disordered" evidence="2">
    <location>
        <begin position="254"/>
        <end position="324"/>
    </location>
</feature>
<feature type="compositionally biased region" description="Acidic residues" evidence="2">
    <location>
        <begin position="411"/>
        <end position="426"/>
    </location>
</feature>
<comment type="caution">
    <text evidence="3">The sequence shown here is derived from an EMBL/GenBank/DDBJ whole genome shotgun (WGS) entry which is preliminary data.</text>
</comment>
<evidence type="ECO:0000313" key="3">
    <source>
        <dbReference type="EMBL" id="PIK62431.1"/>
    </source>
</evidence>
<evidence type="ECO:0000313" key="4">
    <source>
        <dbReference type="Proteomes" id="UP000230750"/>
    </source>
</evidence>
<feature type="compositionally biased region" description="Polar residues" evidence="2">
    <location>
        <begin position="274"/>
        <end position="297"/>
    </location>
</feature>
<dbReference type="EMBL" id="MRZV01000012">
    <property type="protein sequence ID" value="PIK62431.1"/>
    <property type="molecule type" value="Genomic_DNA"/>
</dbReference>
<evidence type="ECO:0000256" key="2">
    <source>
        <dbReference type="SAM" id="MobiDB-lite"/>
    </source>
</evidence>
<proteinExistence type="predicted"/>
<accession>A0A2G8LQD2</accession>
<feature type="compositionally biased region" description="Basic and acidic residues" evidence="2">
    <location>
        <begin position="441"/>
        <end position="454"/>
    </location>
</feature>
<feature type="compositionally biased region" description="Basic and acidic residues" evidence="2">
    <location>
        <begin position="678"/>
        <end position="690"/>
    </location>
</feature>
<dbReference type="PANTHER" id="PTHR35838">
    <property type="entry name" value="CHROMOSOME 21, WHOLE GENOME SHOTGUN SEQUENCE"/>
    <property type="match status" value="1"/>
</dbReference>
<feature type="compositionally biased region" description="Basic and acidic residues" evidence="2">
    <location>
        <begin position="298"/>
        <end position="311"/>
    </location>
</feature>
<reference evidence="3 4" key="1">
    <citation type="journal article" date="2017" name="PLoS Biol.">
        <title>The sea cucumber genome provides insights into morphological evolution and visceral regeneration.</title>
        <authorList>
            <person name="Zhang X."/>
            <person name="Sun L."/>
            <person name="Yuan J."/>
            <person name="Sun Y."/>
            <person name="Gao Y."/>
            <person name="Zhang L."/>
            <person name="Li S."/>
            <person name="Dai H."/>
            <person name="Hamel J.F."/>
            <person name="Liu C."/>
            <person name="Yu Y."/>
            <person name="Liu S."/>
            <person name="Lin W."/>
            <person name="Guo K."/>
            <person name="Jin S."/>
            <person name="Xu P."/>
            <person name="Storey K.B."/>
            <person name="Huan P."/>
            <person name="Zhang T."/>
            <person name="Zhou Y."/>
            <person name="Zhang J."/>
            <person name="Lin C."/>
            <person name="Li X."/>
            <person name="Xing L."/>
            <person name="Huo D."/>
            <person name="Sun M."/>
            <person name="Wang L."/>
            <person name="Mercier A."/>
            <person name="Li F."/>
            <person name="Yang H."/>
            <person name="Xiang J."/>
        </authorList>
    </citation>
    <scope>NUCLEOTIDE SEQUENCE [LARGE SCALE GENOMIC DNA]</scope>
    <source>
        <strain evidence="3">Shaxun</strain>
        <tissue evidence="3">Muscle</tissue>
    </source>
</reference>
<feature type="compositionally biased region" description="Polar residues" evidence="2">
    <location>
        <begin position="714"/>
        <end position="725"/>
    </location>
</feature>
<gene>
    <name evidence="3" type="ORF">BSL78_00631</name>
</gene>
<dbReference type="OrthoDB" id="9949627at2759"/>
<feature type="compositionally biased region" description="Basic and acidic residues" evidence="2">
    <location>
        <begin position="259"/>
        <end position="270"/>
    </location>
</feature>
<feature type="region of interest" description="Disordered" evidence="2">
    <location>
        <begin position="352"/>
        <end position="454"/>
    </location>
</feature>
<feature type="coiled-coil region" evidence="1">
    <location>
        <begin position="580"/>
        <end position="607"/>
    </location>
</feature>
<keyword evidence="1" id="KW-0175">Coiled coil</keyword>
<dbReference type="Proteomes" id="UP000230750">
    <property type="component" value="Unassembled WGS sequence"/>
</dbReference>
<organism evidence="3 4">
    <name type="scientific">Stichopus japonicus</name>
    <name type="common">Sea cucumber</name>
    <dbReference type="NCBI Taxonomy" id="307972"/>
    <lineage>
        <taxon>Eukaryota</taxon>
        <taxon>Metazoa</taxon>
        <taxon>Echinodermata</taxon>
        <taxon>Eleutherozoa</taxon>
        <taxon>Echinozoa</taxon>
        <taxon>Holothuroidea</taxon>
        <taxon>Aspidochirotacea</taxon>
        <taxon>Aspidochirotida</taxon>
        <taxon>Stichopodidae</taxon>
        <taxon>Apostichopus</taxon>
    </lineage>
</organism>
<evidence type="ECO:0000256" key="1">
    <source>
        <dbReference type="SAM" id="Coils"/>
    </source>
</evidence>
<keyword evidence="4" id="KW-1185">Reference proteome</keyword>
<feature type="compositionally biased region" description="Low complexity" evidence="2">
    <location>
        <begin position="728"/>
        <end position="737"/>
    </location>
</feature>
<dbReference type="AlphaFoldDB" id="A0A2G8LQD2"/>
<protein>
    <submittedName>
        <fullName evidence="3">Uncharacterized protein</fullName>
    </submittedName>
</protein>
<dbReference type="PANTHER" id="PTHR35838:SF1">
    <property type="entry name" value="TRICHOHYALIN-LIKE"/>
    <property type="match status" value="1"/>
</dbReference>
<feature type="region of interest" description="Disordered" evidence="2">
    <location>
        <begin position="613"/>
        <end position="784"/>
    </location>
</feature>